<dbReference type="PANTHER" id="PTHR43194:SF2">
    <property type="entry name" value="PEROXISOMAL MEMBRANE PROTEIN LPX1"/>
    <property type="match status" value="1"/>
</dbReference>
<keyword evidence="2" id="KW-0378">Hydrolase</keyword>
<dbReference type="InterPro" id="IPR000073">
    <property type="entry name" value="AB_hydrolase_1"/>
</dbReference>
<dbReference type="RefSeq" id="WP_169347736.1">
    <property type="nucleotide sequence ID" value="NZ_JABBJJ010000138.1"/>
</dbReference>
<dbReference type="PANTHER" id="PTHR43194">
    <property type="entry name" value="HYDROLASE ALPHA/BETA FOLD FAMILY"/>
    <property type="match status" value="1"/>
</dbReference>
<dbReference type="Pfam" id="PF00561">
    <property type="entry name" value="Abhydrolase_1"/>
    <property type="match status" value="1"/>
</dbReference>
<keyword evidence="3" id="KW-1185">Reference proteome</keyword>
<dbReference type="Gene3D" id="3.40.50.720">
    <property type="entry name" value="NAD(P)-binding Rossmann-like Domain"/>
    <property type="match status" value="1"/>
</dbReference>
<dbReference type="Proteomes" id="UP000518300">
    <property type="component" value="Unassembled WGS sequence"/>
</dbReference>
<feature type="domain" description="AB hydrolase-1" evidence="1">
    <location>
        <begin position="384"/>
        <end position="632"/>
    </location>
</feature>
<sequence>MRRHVLITGSASLLASQLAAQCLASSEDTVLLRLRRPDGSLHDEEELHLLVRHAVPRLPGPDTAPPWEALRSRLHCLPEEEGDGEAPFARALPASGRIDEAWYVCGGYRPAPGARADTGGTPRHLLSALSRLGVLELNHVGPWLAPGEATDFAAHHRAQEREVVAACAAAGVGSRLFRTSPVLGPVPALRGPDREGGLQLLEALHDLQAELGERTPDYLAARPLRCWAPAGASVALVHVGQAARRLWELARAAGTVSRGFHVTASERLPFTRLCEQLGAVYGMNLQATAERASLNAVDRGLQERLGGFQDGLTASGGEDPAFEEVRLDGAARPGLLQEVRASQDAARAGQRARAATLFDTLGQRTVERGGSRLTYFAGGTGDVPLVLLNALGQGLFYWKRLMSCLLRRHRVLVWEPRGTESGPQPFLMGDQVDDLEAILRNEGVGSCHLVGWCTGPKVAVEFYLRHPDRVASMVFLNGSFRCSTSPKTHQTAYEANFEPLCGLLVRRPAMAGSVLKSLRLSMSQEEGELKGLQDAEAASRALARMNGDLKPHVLGPFRSEPVIVNYARQIVDFWSYDLREKAARVHAPVLLVSAEHDAVASPETSREMAQRLPNARHVHVQGATHYCMYDRPEFIAELIEEFLRNPTPTRALAAVS</sequence>
<dbReference type="InterPro" id="IPR029058">
    <property type="entry name" value="AB_hydrolase_fold"/>
</dbReference>
<proteinExistence type="predicted"/>
<gene>
    <name evidence="2" type="ORF">HG543_26925</name>
</gene>
<dbReference type="GO" id="GO:0016787">
    <property type="term" value="F:hydrolase activity"/>
    <property type="evidence" value="ECO:0007669"/>
    <property type="project" value="UniProtKB-KW"/>
</dbReference>
<dbReference type="AlphaFoldDB" id="A0A848LL50"/>
<accession>A0A848LL50</accession>
<organism evidence="2 3">
    <name type="scientific">Pyxidicoccus fallax</name>
    <dbReference type="NCBI Taxonomy" id="394095"/>
    <lineage>
        <taxon>Bacteria</taxon>
        <taxon>Pseudomonadati</taxon>
        <taxon>Myxococcota</taxon>
        <taxon>Myxococcia</taxon>
        <taxon>Myxococcales</taxon>
        <taxon>Cystobacterineae</taxon>
        <taxon>Myxococcaceae</taxon>
        <taxon>Pyxidicoccus</taxon>
    </lineage>
</organism>
<dbReference type="Gene3D" id="3.40.50.1820">
    <property type="entry name" value="alpha/beta hydrolase"/>
    <property type="match status" value="1"/>
</dbReference>
<name>A0A848LL50_9BACT</name>
<protein>
    <submittedName>
        <fullName evidence="2">Alpha/beta hydrolase</fullName>
    </submittedName>
</protein>
<evidence type="ECO:0000313" key="2">
    <source>
        <dbReference type="EMBL" id="NMO18468.1"/>
    </source>
</evidence>
<dbReference type="InterPro" id="IPR050228">
    <property type="entry name" value="Carboxylesterase_BioH"/>
</dbReference>
<reference evidence="2 3" key="1">
    <citation type="submission" date="2020-04" db="EMBL/GenBank/DDBJ databases">
        <title>Draft genome of Pyxidicoccus fallax type strain.</title>
        <authorList>
            <person name="Whitworth D.E."/>
        </authorList>
    </citation>
    <scope>NUCLEOTIDE SEQUENCE [LARGE SCALE GENOMIC DNA]</scope>
    <source>
        <strain evidence="2 3">DSM 14698</strain>
    </source>
</reference>
<dbReference type="SUPFAM" id="SSF53474">
    <property type="entry name" value="alpha/beta-Hydrolases"/>
    <property type="match status" value="1"/>
</dbReference>
<dbReference type="SUPFAM" id="SSF51735">
    <property type="entry name" value="NAD(P)-binding Rossmann-fold domains"/>
    <property type="match status" value="1"/>
</dbReference>
<dbReference type="EMBL" id="JABBJJ010000138">
    <property type="protein sequence ID" value="NMO18468.1"/>
    <property type="molecule type" value="Genomic_DNA"/>
</dbReference>
<dbReference type="InterPro" id="IPR036291">
    <property type="entry name" value="NAD(P)-bd_dom_sf"/>
</dbReference>
<evidence type="ECO:0000313" key="3">
    <source>
        <dbReference type="Proteomes" id="UP000518300"/>
    </source>
</evidence>
<evidence type="ECO:0000259" key="1">
    <source>
        <dbReference type="Pfam" id="PF00561"/>
    </source>
</evidence>
<comment type="caution">
    <text evidence="2">The sequence shown here is derived from an EMBL/GenBank/DDBJ whole genome shotgun (WGS) entry which is preliminary data.</text>
</comment>